<keyword evidence="2" id="KW-1185">Reference proteome</keyword>
<evidence type="ECO:0000313" key="1">
    <source>
        <dbReference type="EMBL" id="PBK66702.1"/>
    </source>
</evidence>
<dbReference type="AlphaFoldDB" id="A0A2H3BI37"/>
<evidence type="ECO:0000313" key="2">
    <source>
        <dbReference type="Proteomes" id="UP000218334"/>
    </source>
</evidence>
<gene>
    <name evidence="1" type="ORF">ARMSODRAFT_340935</name>
</gene>
<sequence length="204" mass="23037">MSLNLNTARFMLSYDRHSDKYLAETYCHALGHASSLSFHGNKGVFGKEFSPDHPRALFMLLPDNSILKKLRKTETCEFLPHGIQQHTKWRSVSLQSFGHVCFVVTTWQRASSSEKYSQICDSTNFDSLPWTDVSPSLNDVSWCTISRPQGQSEHQACQAWNHQSLLSSLPSVTHGGRQECRGQAYTTKPLPGLLRLILRAISLK</sequence>
<proteinExistence type="predicted"/>
<dbReference type="Proteomes" id="UP000218334">
    <property type="component" value="Unassembled WGS sequence"/>
</dbReference>
<dbReference type="EMBL" id="KZ293439">
    <property type="protein sequence ID" value="PBK66702.1"/>
    <property type="molecule type" value="Genomic_DNA"/>
</dbReference>
<organism evidence="1 2">
    <name type="scientific">Armillaria solidipes</name>
    <dbReference type="NCBI Taxonomy" id="1076256"/>
    <lineage>
        <taxon>Eukaryota</taxon>
        <taxon>Fungi</taxon>
        <taxon>Dikarya</taxon>
        <taxon>Basidiomycota</taxon>
        <taxon>Agaricomycotina</taxon>
        <taxon>Agaricomycetes</taxon>
        <taxon>Agaricomycetidae</taxon>
        <taxon>Agaricales</taxon>
        <taxon>Marasmiineae</taxon>
        <taxon>Physalacriaceae</taxon>
        <taxon>Armillaria</taxon>
    </lineage>
</organism>
<accession>A0A2H3BI37</accession>
<protein>
    <submittedName>
        <fullName evidence="1">Uncharacterized protein</fullName>
    </submittedName>
</protein>
<name>A0A2H3BI37_9AGAR</name>
<reference evidence="2" key="1">
    <citation type="journal article" date="2017" name="Nat. Ecol. Evol.">
        <title>Genome expansion and lineage-specific genetic innovations in the forest pathogenic fungi Armillaria.</title>
        <authorList>
            <person name="Sipos G."/>
            <person name="Prasanna A.N."/>
            <person name="Walter M.C."/>
            <person name="O'Connor E."/>
            <person name="Balint B."/>
            <person name="Krizsan K."/>
            <person name="Kiss B."/>
            <person name="Hess J."/>
            <person name="Varga T."/>
            <person name="Slot J."/>
            <person name="Riley R."/>
            <person name="Boka B."/>
            <person name="Rigling D."/>
            <person name="Barry K."/>
            <person name="Lee J."/>
            <person name="Mihaltcheva S."/>
            <person name="LaButti K."/>
            <person name="Lipzen A."/>
            <person name="Waldron R."/>
            <person name="Moloney N.M."/>
            <person name="Sperisen C."/>
            <person name="Kredics L."/>
            <person name="Vagvoelgyi C."/>
            <person name="Patrignani A."/>
            <person name="Fitzpatrick D."/>
            <person name="Nagy I."/>
            <person name="Doyle S."/>
            <person name="Anderson J.B."/>
            <person name="Grigoriev I.V."/>
            <person name="Gueldener U."/>
            <person name="Muensterkoetter M."/>
            <person name="Nagy L.G."/>
        </authorList>
    </citation>
    <scope>NUCLEOTIDE SEQUENCE [LARGE SCALE GENOMIC DNA]</scope>
    <source>
        <strain evidence="2">28-4</strain>
    </source>
</reference>